<dbReference type="InterPro" id="IPR027417">
    <property type="entry name" value="P-loop_NTPase"/>
</dbReference>
<keyword evidence="1" id="KW-0547">Nucleotide-binding</keyword>
<dbReference type="SMART" id="SM00173">
    <property type="entry name" value="RAS"/>
    <property type="match status" value="1"/>
</dbReference>
<evidence type="ECO:0000256" key="2">
    <source>
        <dbReference type="ARBA" id="ARBA00023134"/>
    </source>
</evidence>
<dbReference type="PANTHER" id="PTHR47977">
    <property type="entry name" value="RAS-RELATED PROTEIN RAB"/>
    <property type="match status" value="1"/>
</dbReference>
<dbReference type="AlphaFoldDB" id="A0A9Q0LS61"/>
<dbReference type="NCBIfam" id="TIGR00231">
    <property type="entry name" value="small_GTP"/>
    <property type="match status" value="1"/>
</dbReference>
<dbReference type="SMART" id="SM00174">
    <property type="entry name" value="RHO"/>
    <property type="match status" value="1"/>
</dbReference>
<organism evidence="4 5">
    <name type="scientific">Anaeramoeba ignava</name>
    <name type="common">Anaerobic marine amoeba</name>
    <dbReference type="NCBI Taxonomy" id="1746090"/>
    <lineage>
        <taxon>Eukaryota</taxon>
        <taxon>Metamonada</taxon>
        <taxon>Anaeramoebidae</taxon>
        <taxon>Anaeramoeba</taxon>
    </lineage>
</organism>
<dbReference type="GO" id="GO:0003924">
    <property type="term" value="F:GTPase activity"/>
    <property type="evidence" value="ECO:0007669"/>
    <property type="project" value="InterPro"/>
</dbReference>
<proteinExistence type="predicted"/>
<evidence type="ECO:0000313" key="5">
    <source>
        <dbReference type="Proteomes" id="UP001149090"/>
    </source>
</evidence>
<dbReference type="OrthoDB" id="9989112at2759"/>
<accession>A0A9Q0LS61</accession>
<dbReference type="FunFam" id="3.40.50.300:FF:000823">
    <property type="entry name" value="Small GTPase RAB, putative"/>
    <property type="match status" value="1"/>
</dbReference>
<dbReference type="SMART" id="SM00175">
    <property type="entry name" value="RAB"/>
    <property type="match status" value="1"/>
</dbReference>
<dbReference type="SUPFAM" id="SSF52540">
    <property type="entry name" value="P-loop containing nucleoside triphosphate hydrolases"/>
    <property type="match status" value="1"/>
</dbReference>
<protein>
    <submittedName>
        <fullName evidence="4">Rab gtpase</fullName>
    </submittedName>
</protein>
<dbReference type="InterPro" id="IPR050227">
    <property type="entry name" value="Rab"/>
</dbReference>
<dbReference type="Proteomes" id="UP001149090">
    <property type="component" value="Unassembled WGS sequence"/>
</dbReference>
<dbReference type="InterPro" id="IPR001806">
    <property type="entry name" value="Small_GTPase"/>
</dbReference>
<dbReference type="SMART" id="SM00176">
    <property type="entry name" value="RAN"/>
    <property type="match status" value="1"/>
</dbReference>
<evidence type="ECO:0000256" key="1">
    <source>
        <dbReference type="ARBA" id="ARBA00022741"/>
    </source>
</evidence>
<dbReference type="PROSITE" id="PS51420">
    <property type="entry name" value="RHO"/>
    <property type="match status" value="1"/>
</dbReference>
<dbReference type="PRINTS" id="PR00449">
    <property type="entry name" value="RASTRNSFRMNG"/>
</dbReference>
<dbReference type="PROSITE" id="PS51419">
    <property type="entry name" value="RAB"/>
    <property type="match status" value="1"/>
</dbReference>
<keyword evidence="5" id="KW-1185">Reference proteome</keyword>
<dbReference type="GO" id="GO:0005525">
    <property type="term" value="F:GTP binding"/>
    <property type="evidence" value="ECO:0007669"/>
    <property type="project" value="UniProtKB-KW"/>
</dbReference>
<dbReference type="CDD" id="cd01861">
    <property type="entry name" value="Rab6"/>
    <property type="match status" value="1"/>
</dbReference>
<dbReference type="OMA" id="VYEQIPE"/>
<dbReference type="Pfam" id="PF00071">
    <property type="entry name" value="Ras"/>
    <property type="match status" value="1"/>
</dbReference>
<feature type="region of interest" description="Disordered" evidence="3">
    <location>
        <begin position="190"/>
        <end position="209"/>
    </location>
</feature>
<evidence type="ECO:0000313" key="4">
    <source>
        <dbReference type="EMBL" id="KAJ5077731.1"/>
    </source>
</evidence>
<name>A0A9Q0LS61_ANAIG</name>
<sequence>MSRYKYKVCFLGDTAVGKTSIITRLMYNKFDSNYQATVGADFLTKSFKLNQNYIKLQLWDTAGQEKFRSLMPSYIRNSSAAIIVYDITNRESFNSIDYWIEDIRNERGDEAIIYLVGNKTDDPNNRLISIEELEKKAKQNNCNFLETSAKVDHNVNLLFEKLCTSLVSKFPNQIIESNPQEIEKPKEKVISLPNNSDNSPQKESKTQNNCFCVI</sequence>
<gene>
    <name evidence="4" type="ORF">M0811_05830</name>
</gene>
<dbReference type="PROSITE" id="PS51421">
    <property type="entry name" value="RAS"/>
    <property type="match status" value="1"/>
</dbReference>
<keyword evidence="2" id="KW-0342">GTP-binding</keyword>
<comment type="caution">
    <text evidence="4">The sequence shown here is derived from an EMBL/GenBank/DDBJ whole genome shotgun (WGS) entry which is preliminary data.</text>
</comment>
<dbReference type="Gene3D" id="3.40.50.300">
    <property type="entry name" value="P-loop containing nucleotide triphosphate hydrolases"/>
    <property type="match status" value="1"/>
</dbReference>
<evidence type="ECO:0000256" key="3">
    <source>
        <dbReference type="SAM" id="MobiDB-lite"/>
    </source>
</evidence>
<dbReference type="InterPro" id="IPR005225">
    <property type="entry name" value="Small_GTP-bd"/>
</dbReference>
<reference evidence="4" key="1">
    <citation type="submission" date="2022-10" db="EMBL/GenBank/DDBJ databases">
        <title>Novel sulphate-reducing endosymbionts in the free-living metamonad Anaeramoeba.</title>
        <authorList>
            <person name="Jerlstrom-Hultqvist J."/>
            <person name="Cepicka I."/>
            <person name="Gallot-Lavallee L."/>
            <person name="Salas-Leiva D."/>
            <person name="Curtis B.A."/>
            <person name="Zahonova K."/>
            <person name="Pipaliya S."/>
            <person name="Dacks J."/>
            <person name="Roger A.J."/>
        </authorList>
    </citation>
    <scope>NUCLEOTIDE SEQUENCE</scope>
    <source>
        <strain evidence="4">BMAN</strain>
    </source>
</reference>
<dbReference type="EMBL" id="JAPDFW010000057">
    <property type="protein sequence ID" value="KAJ5077731.1"/>
    <property type="molecule type" value="Genomic_DNA"/>
</dbReference>